<evidence type="ECO:0000313" key="2">
    <source>
        <dbReference type="Proteomes" id="UP000325395"/>
    </source>
</evidence>
<sequence>MALVNPQRFPTYQGTYSFRIPIRKLPPKITDKEVLARFVQVFFSGWAMTPERWFLCTARKSWTNLSALHPSPIQPKTKSEKPIWDLSSLSPTAWPLPLGTYLFGMLLLSDCSGFSEAERQGFWSATHDFPRSGFVFAEFARGSGRSNLAYSHRFVMKRTLSLDCEQEREASFEVSFSSLVVDPLRGSPLPSPVAWFQVLSSINIRAILRM</sequence>
<accession>A0ABQ6W5U7</accession>
<gene>
    <name evidence="1" type="ORF">BDV36DRAFT_304975</name>
</gene>
<organism evidence="1 2">
    <name type="scientific">Aspergillus pseudocaelatus</name>
    <dbReference type="NCBI Taxonomy" id="1825620"/>
    <lineage>
        <taxon>Eukaryota</taxon>
        <taxon>Fungi</taxon>
        <taxon>Dikarya</taxon>
        <taxon>Ascomycota</taxon>
        <taxon>Pezizomycotina</taxon>
        <taxon>Eurotiomycetes</taxon>
        <taxon>Eurotiomycetidae</taxon>
        <taxon>Eurotiales</taxon>
        <taxon>Aspergillaceae</taxon>
        <taxon>Aspergillus</taxon>
        <taxon>Aspergillus subgen. Circumdati</taxon>
    </lineage>
</organism>
<protein>
    <submittedName>
        <fullName evidence="1">Uncharacterized protein</fullName>
    </submittedName>
</protein>
<keyword evidence="2" id="KW-1185">Reference proteome</keyword>
<name>A0ABQ6W5U7_9EURO</name>
<evidence type="ECO:0000313" key="1">
    <source>
        <dbReference type="EMBL" id="KAE8412385.1"/>
    </source>
</evidence>
<proteinExistence type="predicted"/>
<dbReference type="EMBL" id="ML735837">
    <property type="protein sequence ID" value="KAE8412385.1"/>
    <property type="molecule type" value="Genomic_DNA"/>
</dbReference>
<dbReference type="Proteomes" id="UP000325395">
    <property type="component" value="Unassembled WGS sequence"/>
</dbReference>
<reference evidence="1 2" key="1">
    <citation type="submission" date="2019-04" db="EMBL/GenBank/DDBJ databases">
        <authorList>
            <consortium name="DOE Joint Genome Institute"/>
            <person name="Mondo S."/>
            <person name="Kjaerbolling I."/>
            <person name="Vesth T."/>
            <person name="Frisvad J.C."/>
            <person name="Nybo J.L."/>
            <person name="Theobald S."/>
            <person name="Kildgaard S."/>
            <person name="Isbrandt T."/>
            <person name="Kuo A."/>
            <person name="Sato A."/>
            <person name="Lyhne E.K."/>
            <person name="Kogle M.E."/>
            <person name="Wiebenga A."/>
            <person name="Kun R.S."/>
            <person name="Lubbers R.J."/>
            <person name="Makela M.R."/>
            <person name="Barry K."/>
            <person name="Chovatia M."/>
            <person name="Clum A."/>
            <person name="Daum C."/>
            <person name="Haridas S."/>
            <person name="He G."/>
            <person name="LaButti K."/>
            <person name="Lipzen A."/>
            <person name="Riley R."/>
            <person name="Salamov A."/>
            <person name="Simmons B.A."/>
            <person name="Magnuson J.K."/>
            <person name="Henrissat B."/>
            <person name="Mortensen U.H."/>
            <person name="Larsen T.O."/>
            <person name="Devries R.P."/>
            <person name="Grigoriev I.V."/>
            <person name="Machida M."/>
            <person name="Baker S.E."/>
            <person name="Andersen M.R."/>
            <person name="Cantor M.N."/>
            <person name="Hua S.X."/>
        </authorList>
    </citation>
    <scope>NUCLEOTIDE SEQUENCE [LARGE SCALE GENOMIC DNA]</scope>
    <source>
        <strain evidence="1 2">CBS 117616</strain>
    </source>
</reference>